<dbReference type="OrthoDB" id="10059571at2759"/>
<dbReference type="InterPro" id="IPR009238">
    <property type="entry name" value="Chordopox_A33R"/>
</dbReference>
<keyword evidence="8" id="KW-1185">Reference proteome</keyword>
<evidence type="ECO:0000256" key="3">
    <source>
        <dbReference type="ARBA" id="ARBA00022989"/>
    </source>
</evidence>
<organism evidence="7 8">
    <name type="scientific">Hemibagrus wyckioides</name>
    <dbReference type="NCBI Taxonomy" id="337641"/>
    <lineage>
        <taxon>Eukaryota</taxon>
        <taxon>Metazoa</taxon>
        <taxon>Chordata</taxon>
        <taxon>Craniata</taxon>
        <taxon>Vertebrata</taxon>
        <taxon>Euteleostomi</taxon>
        <taxon>Actinopterygii</taxon>
        <taxon>Neopterygii</taxon>
        <taxon>Teleostei</taxon>
        <taxon>Ostariophysi</taxon>
        <taxon>Siluriformes</taxon>
        <taxon>Bagridae</taxon>
        <taxon>Hemibagrus</taxon>
    </lineage>
</organism>
<dbReference type="InterPro" id="IPR050828">
    <property type="entry name" value="C-type_lectin/matrix_domain"/>
</dbReference>
<keyword evidence="5" id="KW-1015">Disulfide bond</keyword>
<dbReference type="PANTHER" id="PTHR45710:SF28">
    <property type="entry name" value="C-TYPE LECTIN DOMAIN FAMILY 4 MEMBER C ISOFORM 1"/>
    <property type="match status" value="1"/>
</dbReference>
<evidence type="ECO:0000256" key="2">
    <source>
        <dbReference type="ARBA" id="ARBA00022692"/>
    </source>
</evidence>
<dbReference type="SUPFAM" id="SSF56436">
    <property type="entry name" value="C-type lectin-like"/>
    <property type="match status" value="1"/>
</dbReference>
<dbReference type="InterPro" id="IPR016187">
    <property type="entry name" value="CTDL_fold"/>
</dbReference>
<comment type="caution">
    <text evidence="7">The sequence shown here is derived from an EMBL/GenBank/DDBJ whole genome shotgun (WGS) entry which is preliminary data.</text>
</comment>
<evidence type="ECO:0000256" key="6">
    <source>
        <dbReference type="SAM" id="Phobius"/>
    </source>
</evidence>
<evidence type="ECO:0000313" key="7">
    <source>
        <dbReference type="EMBL" id="KAG7335821.1"/>
    </source>
</evidence>
<keyword evidence="4 6" id="KW-0472">Membrane</keyword>
<gene>
    <name evidence="7" type="ORF">KOW79_000514</name>
</gene>
<proteinExistence type="predicted"/>
<dbReference type="AlphaFoldDB" id="A0A9D3P857"/>
<sequence length="166" mass="18984">MNTDKVTEMEVKKLTPVEIQNVKGAEKGKMGETKDVYRRVRLYKRISAVFIILSLLLLAVVLALAMKLNMCPESAESKCTCELCQTMYPSLKSIPGCQCCECEEDWEKFENSCYFFSETWLNWQESREECQKQGGDLVVIDNEHVQVKQSIAQTLKLRLTSILKTG</sequence>
<protein>
    <submittedName>
        <fullName evidence="7">Uncharacterized protein</fullName>
    </submittedName>
</protein>
<evidence type="ECO:0000256" key="4">
    <source>
        <dbReference type="ARBA" id="ARBA00023136"/>
    </source>
</evidence>
<dbReference type="PANTHER" id="PTHR45710">
    <property type="entry name" value="C-TYPE LECTIN DOMAIN-CONTAINING PROTEIN 180"/>
    <property type="match status" value="1"/>
</dbReference>
<accession>A0A9D3P857</accession>
<evidence type="ECO:0000313" key="8">
    <source>
        <dbReference type="Proteomes" id="UP000824219"/>
    </source>
</evidence>
<evidence type="ECO:0000256" key="1">
    <source>
        <dbReference type="ARBA" id="ARBA00004381"/>
    </source>
</evidence>
<name>A0A9D3P857_9TELE</name>
<keyword evidence="3 6" id="KW-1133">Transmembrane helix</keyword>
<dbReference type="EMBL" id="JAHKSW010000001">
    <property type="protein sequence ID" value="KAG7335821.1"/>
    <property type="molecule type" value="Genomic_DNA"/>
</dbReference>
<feature type="transmembrane region" description="Helical" evidence="6">
    <location>
        <begin position="46"/>
        <end position="66"/>
    </location>
</feature>
<dbReference type="Proteomes" id="UP000824219">
    <property type="component" value="Linkage Group LG01"/>
</dbReference>
<evidence type="ECO:0000256" key="5">
    <source>
        <dbReference type="ARBA" id="ARBA00023157"/>
    </source>
</evidence>
<dbReference type="Gene3D" id="3.10.100.10">
    <property type="entry name" value="Mannose-Binding Protein A, subunit A"/>
    <property type="match status" value="1"/>
</dbReference>
<dbReference type="InterPro" id="IPR016186">
    <property type="entry name" value="C-type_lectin-like/link_sf"/>
</dbReference>
<dbReference type="Pfam" id="PF05966">
    <property type="entry name" value="Chordopox_A33R"/>
    <property type="match status" value="1"/>
</dbReference>
<reference evidence="7 8" key="1">
    <citation type="submission" date="2021-06" db="EMBL/GenBank/DDBJ databases">
        <title>Chromosome-level genome assembly of the red-tail catfish (Hemibagrus wyckioides).</title>
        <authorList>
            <person name="Shao F."/>
        </authorList>
    </citation>
    <scope>NUCLEOTIDE SEQUENCE [LARGE SCALE GENOMIC DNA]</scope>
    <source>
        <strain evidence="7">EC202008001</strain>
        <tissue evidence="7">Blood</tissue>
    </source>
</reference>
<keyword evidence="2 6" id="KW-0812">Transmembrane</keyword>
<comment type="subcellular location">
    <subcellularLocation>
        <location evidence="1">Virion membrane</location>
        <topology evidence="1">Single-pass membrane protein</topology>
    </subcellularLocation>
</comment>